<keyword evidence="1" id="KW-1133">Transmembrane helix</keyword>
<dbReference type="EMBL" id="JAWWNJ010000019">
    <property type="protein sequence ID" value="KAK7036111.1"/>
    <property type="molecule type" value="Genomic_DNA"/>
</dbReference>
<dbReference type="Proteomes" id="UP001362999">
    <property type="component" value="Unassembled WGS sequence"/>
</dbReference>
<name>A0AAW0CAU3_9AGAR</name>
<proteinExistence type="predicted"/>
<feature type="transmembrane region" description="Helical" evidence="1">
    <location>
        <begin position="166"/>
        <end position="190"/>
    </location>
</feature>
<evidence type="ECO:0000313" key="3">
    <source>
        <dbReference type="EMBL" id="KAK7036111.1"/>
    </source>
</evidence>
<protein>
    <recommendedName>
        <fullName evidence="2">DUF6534 domain-containing protein</fullName>
    </recommendedName>
</protein>
<sequence>MERFKYCGVSESTESSVGNSRDYVLMHHCDDPGIGFEFLLNTHFMAPVLASPLNPANIGAVQIASLISFLLFGIVTSQTYTYFTRFPADSRAIKLLVRISINEAAHAGCIGHALYTYAILDYGHPELLGAATPKSLDASMLIGIFVVVCVQGFFQFRIHALYRKPYLPVICGVMSVGSLTAGLIVFGHSISVASRDLSLQAEVDKEFKNFFTLFWVLTTTNDLTITAILLFFFIKQRSDAHHRTKALVDKLIAATIETGLLTCVVAMACFGCFITDFAD</sequence>
<gene>
    <name evidence="3" type="ORF">R3P38DRAFT_3392050</name>
</gene>
<keyword evidence="1" id="KW-0812">Transmembrane</keyword>
<keyword evidence="1" id="KW-0472">Membrane</keyword>
<feature type="transmembrane region" description="Helical" evidence="1">
    <location>
        <begin position="255"/>
        <end position="278"/>
    </location>
</feature>
<comment type="caution">
    <text evidence="3">The sequence shown here is derived from an EMBL/GenBank/DDBJ whole genome shotgun (WGS) entry which is preliminary data.</text>
</comment>
<organism evidence="3 4">
    <name type="scientific">Favolaschia claudopus</name>
    <dbReference type="NCBI Taxonomy" id="2862362"/>
    <lineage>
        <taxon>Eukaryota</taxon>
        <taxon>Fungi</taxon>
        <taxon>Dikarya</taxon>
        <taxon>Basidiomycota</taxon>
        <taxon>Agaricomycotina</taxon>
        <taxon>Agaricomycetes</taxon>
        <taxon>Agaricomycetidae</taxon>
        <taxon>Agaricales</taxon>
        <taxon>Marasmiineae</taxon>
        <taxon>Mycenaceae</taxon>
        <taxon>Favolaschia</taxon>
    </lineage>
</organism>
<dbReference type="PANTHER" id="PTHR40465:SF1">
    <property type="entry name" value="DUF6534 DOMAIN-CONTAINING PROTEIN"/>
    <property type="match status" value="1"/>
</dbReference>
<dbReference type="Pfam" id="PF20152">
    <property type="entry name" value="DUF6534"/>
    <property type="match status" value="1"/>
</dbReference>
<feature type="transmembrane region" description="Helical" evidence="1">
    <location>
        <begin position="210"/>
        <end position="234"/>
    </location>
</feature>
<feature type="transmembrane region" description="Helical" evidence="1">
    <location>
        <begin position="60"/>
        <end position="83"/>
    </location>
</feature>
<feature type="transmembrane region" description="Helical" evidence="1">
    <location>
        <begin position="138"/>
        <end position="154"/>
    </location>
</feature>
<feature type="domain" description="DUF6534" evidence="2">
    <location>
        <begin position="220"/>
        <end position="269"/>
    </location>
</feature>
<evidence type="ECO:0000256" key="1">
    <source>
        <dbReference type="SAM" id="Phobius"/>
    </source>
</evidence>
<dbReference type="InterPro" id="IPR045339">
    <property type="entry name" value="DUF6534"/>
</dbReference>
<evidence type="ECO:0000259" key="2">
    <source>
        <dbReference type="Pfam" id="PF20152"/>
    </source>
</evidence>
<keyword evidence="4" id="KW-1185">Reference proteome</keyword>
<feature type="transmembrane region" description="Helical" evidence="1">
    <location>
        <begin position="95"/>
        <end position="118"/>
    </location>
</feature>
<dbReference type="PANTHER" id="PTHR40465">
    <property type="entry name" value="CHROMOSOME 1, WHOLE GENOME SHOTGUN SEQUENCE"/>
    <property type="match status" value="1"/>
</dbReference>
<dbReference type="AlphaFoldDB" id="A0AAW0CAU3"/>
<feature type="non-terminal residue" evidence="3">
    <location>
        <position position="279"/>
    </location>
</feature>
<evidence type="ECO:0000313" key="4">
    <source>
        <dbReference type="Proteomes" id="UP001362999"/>
    </source>
</evidence>
<accession>A0AAW0CAU3</accession>
<reference evidence="3 4" key="1">
    <citation type="journal article" date="2024" name="J Genomics">
        <title>Draft genome sequencing and assembly of Favolaschia claudopus CIRM-BRFM 2984 isolated from oak limbs.</title>
        <authorList>
            <person name="Navarro D."/>
            <person name="Drula E."/>
            <person name="Chaduli D."/>
            <person name="Cazenave R."/>
            <person name="Ahrendt S."/>
            <person name="Wang J."/>
            <person name="Lipzen A."/>
            <person name="Daum C."/>
            <person name="Barry K."/>
            <person name="Grigoriev I.V."/>
            <person name="Favel A."/>
            <person name="Rosso M.N."/>
            <person name="Martin F."/>
        </authorList>
    </citation>
    <scope>NUCLEOTIDE SEQUENCE [LARGE SCALE GENOMIC DNA]</scope>
    <source>
        <strain evidence="3 4">CIRM-BRFM 2984</strain>
    </source>
</reference>